<protein>
    <recommendedName>
        <fullName evidence="3">DUF3168 domain-containing protein</fullName>
    </recommendedName>
</protein>
<keyword evidence="2" id="KW-1185">Reference proteome</keyword>
<evidence type="ECO:0000313" key="2">
    <source>
        <dbReference type="Proteomes" id="UP000177445"/>
    </source>
</evidence>
<dbReference type="RefSeq" id="WP_070969788.1">
    <property type="nucleotide sequence ID" value="NZ_CP017715.1"/>
</dbReference>
<dbReference type="Proteomes" id="UP000177445">
    <property type="component" value="Chromosome"/>
</dbReference>
<sequence length="121" mass="13299">MNPPIFQVCAADTNVTALLGSGPVRLFPFGEAPQGVALPYAVWQTITGRPENYLGQTPDIDQYTIQVDVYADRGSTARDVAKVLRNAIEPHAHIVGWNGESTDPDTGHKRYGFDVDWFAPR</sequence>
<dbReference type="STRING" id="1874317.BKP64_10980"/>
<name>A0A1D9GLY0_9GAMM</name>
<proteinExistence type="predicted"/>
<dbReference type="EMBL" id="CP017715">
    <property type="protein sequence ID" value="AOY88652.1"/>
    <property type="molecule type" value="Genomic_DNA"/>
</dbReference>
<dbReference type="InterPro" id="IPR021508">
    <property type="entry name" value="Gp17-like"/>
</dbReference>
<dbReference type="Pfam" id="PF11367">
    <property type="entry name" value="Tail_completion_gp17"/>
    <property type="match status" value="1"/>
</dbReference>
<dbReference type="OrthoDB" id="5739856at2"/>
<gene>
    <name evidence="1" type="ORF">BKP64_10980</name>
</gene>
<evidence type="ECO:0008006" key="3">
    <source>
        <dbReference type="Google" id="ProtNLM"/>
    </source>
</evidence>
<dbReference type="KEGG" id="msq:BKP64_10980"/>
<accession>A0A1D9GLY0</accession>
<evidence type="ECO:0000313" key="1">
    <source>
        <dbReference type="EMBL" id="AOY88652.1"/>
    </source>
</evidence>
<reference evidence="1 2" key="1">
    <citation type="submission" date="2016-10" db="EMBL/GenBank/DDBJ databases">
        <title>Marinobacter salinus sp. nov., a moderately halophilic bacterium isolated from a tidal flat environment.</title>
        <authorList>
            <person name="Park S.-J."/>
        </authorList>
    </citation>
    <scope>NUCLEOTIDE SEQUENCE [LARGE SCALE GENOMIC DNA]</scope>
    <source>
        <strain evidence="1 2">Hb8</strain>
    </source>
</reference>
<organism evidence="1 2">
    <name type="scientific">Marinobacter salinus</name>
    <dbReference type="NCBI Taxonomy" id="1874317"/>
    <lineage>
        <taxon>Bacteria</taxon>
        <taxon>Pseudomonadati</taxon>
        <taxon>Pseudomonadota</taxon>
        <taxon>Gammaproteobacteria</taxon>
        <taxon>Pseudomonadales</taxon>
        <taxon>Marinobacteraceae</taxon>
        <taxon>Marinobacter</taxon>
    </lineage>
</organism>
<dbReference type="AlphaFoldDB" id="A0A1D9GLY0"/>